<organism evidence="3 4">
    <name type="scientific">Solanum bulbocastanum</name>
    <name type="common">Wild potato</name>
    <dbReference type="NCBI Taxonomy" id="147425"/>
    <lineage>
        <taxon>Eukaryota</taxon>
        <taxon>Viridiplantae</taxon>
        <taxon>Streptophyta</taxon>
        <taxon>Embryophyta</taxon>
        <taxon>Tracheophyta</taxon>
        <taxon>Spermatophyta</taxon>
        <taxon>Magnoliopsida</taxon>
        <taxon>eudicotyledons</taxon>
        <taxon>Gunneridae</taxon>
        <taxon>Pentapetalae</taxon>
        <taxon>asterids</taxon>
        <taxon>lamiids</taxon>
        <taxon>Solanales</taxon>
        <taxon>Solanaceae</taxon>
        <taxon>Solanoideae</taxon>
        <taxon>Solaneae</taxon>
        <taxon>Solanum</taxon>
    </lineage>
</organism>
<dbReference type="Pfam" id="PF01246">
    <property type="entry name" value="Ribosomal_L24e"/>
    <property type="match status" value="1"/>
</dbReference>
<evidence type="ECO:0000313" key="3">
    <source>
        <dbReference type="EMBL" id="KAK6784152.1"/>
    </source>
</evidence>
<comment type="caution">
    <text evidence="3">The sequence shown here is derived from an EMBL/GenBank/DDBJ whole genome shotgun (WGS) entry which is preliminary data.</text>
</comment>
<gene>
    <name evidence="3" type="ORF">RDI58_017606</name>
</gene>
<feature type="domain" description="Large ribosomal subunit protein eL24-related N-terminal" evidence="2">
    <location>
        <begin position="2"/>
        <end position="33"/>
    </location>
</feature>
<protein>
    <recommendedName>
        <fullName evidence="2">Large ribosomal subunit protein eL24-related N-terminal domain-containing protein</fullName>
    </recommendedName>
</protein>
<evidence type="ECO:0000259" key="2">
    <source>
        <dbReference type="Pfam" id="PF01246"/>
    </source>
</evidence>
<feature type="region of interest" description="Disordered" evidence="1">
    <location>
        <begin position="24"/>
        <end position="76"/>
    </location>
</feature>
<proteinExistence type="predicted"/>
<dbReference type="EMBL" id="JBANQN010000007">
    <property type="protein sequence ID" value="KAK6784152.1"/>
    <property type="molecule type" value="Genomic_DNA"/>
</dbReference>
<sequence length="76" mass="8821">MTKRCHFSGAKICPGRGIRFICSDSQKRRRTAKKPYSRSSMGATLEVIQKKKTERPEAQDGSREAAHFELRKRLRR</sequence>
<name>A0AAN8Y9C6_SOLBU</name>
<evidence type="ECO:0000256" key="1">
    <source>
        <dbReference type="SAM" id="MobiDB-lite"/>
    </source>
</evidence>
<accession>A0AAN8Y9C6</accession>
<feature type="compositionally biased region" description="Basic residues" evidence="1">
    <location>
        <begin position="27"/>
        <end position="36"/>
    </location>
</feature>
<evidence type="ECO:0000313" key="4">
    <source>
        <dbReference type="Proteomes" id="UP001371456"/>
    </source>
</evidence>
<dbReference type="AlphaFoldDB" id="A0AAN8Y9C6"/>
<dbReference type="InterPro" id="IPR000988">
    <property type="entry name" value="Ribosomal_eL24-rel_N"/>
</dbReference>
<reference evidence="3 4" key="1">
    <citation type="submission" date="2024-02" db="EMBL/GenBank/DDBJ databases">
        <title>de novo genome assembly of Solanum bulbocastanum strain 11H21.</title>
        <authorList>
            <person name="Hosaka A.J."/>
        </authorList>
    </citation>
    <scope>NUCLEOTIDE SEQUENCE [LARGE SCALE GENOMIC DNA]</scope>
    <source>
        <tissue evidence="3">Young leaves</tissue>
    </source>
</reference>
<dbReference type="Gene3D" id="6.10.250.1270">
    <property type="match status" value="1"/>
</dbReference>
<dbReference type="Proteomes" id="UP001371456">
    <property type="component" value="Unassembled WGS sequence"/>
</dbReference>
<keyword evidence="4" id="KW-1185">Reference proteome</keyword>
<feature type="compositionally biased region" description="Basic and acidic residues" evidence="1">
    <location>
        <begin position="48"/>
        <end position="76"/>
    </location>
</feature>